<dbReference type="Proteomes" id="UP000216133">
    <property type="component" value="Unassembled WGS sequence"/>
</dbReference>
<gene>
    <name evidence="8" type="ORF">CHH61_02720</name>
</gene>
<dbReference type="AlphaFoldDB" id="A0A268S7E7"/>
<keyword evidence="4" id="KW-0378">Hydrolase</keyword>
<feature type="domain" description="CMP/dCMP-type deaminase" evidence="7">
    <location>
        <begin position="5"/>
        <end position="136"/>
    </location>
</feature>
<dbReference type="NCBIfam" id="TIGR02571">
    <property type="entry name" value="ComEB"/>
    <property type="match status" value="1"/>
</dbReference>
<evidence type="ECO:0000256" key="6">
    <source>
        <dbReference type="NCBIfam" id="TIGR02571"/>
    </source>
</evidence>
<dbReference type="EMBL" id="NPBS01000011">
    <property type="protein sequence ID" value="PAF27601.1"/>
    <property type="molecule type" value="Genomic_DNA"/>
</dbReference>
<dbReference type="InterPro" id="IPR002125">
    <property type="entry name" value="CMP_dCMP_dom"/>
</dbReference>
<proteinExistence type="inferred from homology"/>
<evidence type="ECO:0000256" key="5">
    <source>
        <dbReference type="ARBA" id="ARBA00022833"/>
    </source>
</evidence>
<keyword evidence="5" id="KW-0862">Zinc</keyword>
<organism evidence="8 9">
    <name type="scientific">Shouchella clausii</name>
    <name type="common">Alkalihalobacillus clausii</name>
    <dbReference type="NCBI Taxonomy" id="79880"/>
    <lineage>
        <taxon>Bacteria</taxon>
        <taxon>Bacillati</taxon>
        <taxon>Bacillota</taxon>
        <taxon>Bacilli</taxon>
        <taxon>Bacillales</taxon>
        <taxon>Bacillaceae</taxon>
        <taxon>Shouchella</taxon>
    </lineage>
</organism>
<dbReference type="InterPro" id="IPR035105">
    <property type="entry name" value="Deoxycytidylate_deaminase_dom"/>
</dbReference>
<dbReference type="SUPFAM" id="SSF53927">
    <property type="entry name" value="Cytidine deaminase-like"/>
    <property type="match status" value="1"/>
</dbReference>
<sequence>MERISWDQYFLAQSKLLSLRSTCPRLKVGATIVRDKRIIAGGYNGSVSGSDHCLDKGCYVVDNHCIRTVHAEVNALLQCAKFGVPTAGAEIYITHFPCIHCTKSLIQAGIARVYYAKDYKNHPYAEELFSEAGIPCIEVELDEAAIDQQFHEKLALTTALLQEIERLGASEEELDAYVKRTKNLYFSASSDEPEEK</sequence>
<dbReference type="Gene3D" id="3.40.140.10">
    <property type="entry name" value="Cytidine Deaminase, domain 2"/>
    <property type="match status" value="1"/>
</dbReference>
<dbReference type="GO" id="GO:0004132">
    <property type="term" value="F:dCMP deaminase activity"/>
    <property type="evidence" value="ECO:0007669"/>
    <property type="project" value="TreeGrafter"/>
</dbReference>
<dbReference type="PANTHER" id="PTHR11086">
    <property type="entry name" value="DEOXYCYTIDYLATE DEAMINASE-RELATED"/>
    <property type="match status" value="1"/>
</dbReference>
<evidence type="ECO:0000313" key="8">
    <source>
        <dbReference type="EMBL" id="PAF27601.1"/>
    </source>
</evidence>
<dbReference type="PROSITE" id="PS00903">
    <property type="entry name" value="CYT_DCMP_DEAMINASES_1"/>
    <property type="match status" value="1"/>
</dbReference>
<reference evidence="8 9" key="1">
    <citation type="submission" date="2017-07" db="EMBL/GenBank/DDBJ databases">
        <title>Isolation and whole genome analysis of endospore-forming bacteria from heroin.</title>
        <authorList>
            <person name="Kalinowski J."/>
            <person name="Ahrens B."/>
            <person name="Al-Dilaimi A."/>
            <person name="Winkler A."/>
            <person name="Wibberg D."/>
            <person name="Schleenbecker U."/>
            <person name="Ruckert C."/>
            <person name="Wolfel R."/>
            <person name="Grass G."/>
        </authorList>
    </citation>
    <scope>NUCLEOTIDE SEQUENCE [LARGE SCALE GENOMIC DNA]</scope>
    <source>
        <strain evidence="8 9">7523-2</strain>
    </source>
</reference>
<comment type="caution">
    <text evidence="8">The sequence shown here is derived from an EMBL/GenBank/DDBJ whole genome shotgun (WGS) entry which is preliminary data.</text>
</comment>
<evidence type="ECO:0000256" key="4">
    <source>
        <dbReference type="ARBA" id="ARBA00022801"/>
    </source>
</evidence>
<comment type="similarity">
    <text evidence="2">Belongs to the cytidine and deoxycytidylate deaminase family.</text>
</comment>
<dbReference type="CDD" id="cd01286">
    <property type="entry name" value="deoxycytidylate_deaminase"/>
    <property type="match status" value="1"/>
</dbReference>
<evidence type="ECO:0000256" key="3">
    <source>
        <dbReference type="ARBA" id="ARBA00022723"/>
    </source>
</evidence>
<comment type="cofactor">
    <cofactor evidence="1">
        <name>Zn(2+)</name>
        <dbReference type="ChEBI" id="CHEBI:29105"/>
    </cofactor>
</comment>
<dbReference type="InterPro" id="IPR013404">
    <property type="entry name" value="Competence_ComEB"/>
</dbReference>
<dbReference type="RefSeq" id="WP_094428597.1">
    <property type="nucleotide sequence ID" value="NZ_CP019985.1"/>
</dbReference>
<dbReference type="PROSITE" id="PS51747">
    <property type="entry name" value="CYT_DCMP_DEAMINASES_2"/>
    <property type="match status" value="1"/>
</dbReference>
<keyword evidence="3" id="KW-0479">Metal-binding</keyword>
<accession>A0A268S7E7</accession>
<evidence type="ECO:0000313" key="9">
    <source>
        <dbReference type="Proteomes" id="UP000216133"/>
    </source>
</evidence>
<evidence type="ECO:0000256" key="2">
    <source>
        <dbReference type="ARBA" id="ARBA00006576"/>
    </source>
</evidence>
<dbReference type="GeneID" id="86925736"/>
<dbReference type="PANTHER" id="PTHR11086:SF18">
    <property type="entry name" value="DEOXYCYTIDYLATE DEAMINASE"/>
    <property type="match status" value="1"/>
</dbReference>
<evidence type="ECO:0000256" key="1">
    <source>
        <dbReference type="ARBA" id="ARBA00001947"/>
    </source>
</evidence>
<dbReference type="GO" id="GO:0008270">
    <property type="term" value="F:zinc ion binding"/>
    <property type="evidence" value="ECO:0007669"/>
    <property type="project" value="InterPro"/>
</dbReference>
<dbReference type="InterPro" id="IPR016192">
    <property type="entry name" value="APOBEC/CMP_deaminase_Zn-bd"/>
</dbReference>
<dbReference type="GO" id="GO:0005737">
    <property type="term" value="C:cytoplasm"/>
    <property type="evidence" value="ECO:0007669"/>
    <property type="project" value="TreeGrafter"/>
</dbReference>
<dbReference type="InterPro" id="IPR015517">
    <property type="entry name" value="dCMP_deaminase-rel"/>
</dbReference>
<dbReference type="Pfam" id="PF00383">
    <property type="entry name" value="dCMP_cyt_deam_1"/>
    <property type="match status" value="1"/>
</dbReference>
<evidence type="ECO:0000259" key="7">
    <source>
        <dbReference type="PROSITE" id="PS51747"/>
    </source>
</evidence>
<dbReference type="InterPro" id="IPR016193">
    <property type="entry name" value="Cytidine_deaminase-like"/>
</dbReference>
<name>A0A268S7E7_SHOCL</name>
<protein>
    <recommendedName>
        <fullName evidence="6">ComE operon protein 2</fullName>
    </recommendedName>
</protein>